<protein>
    <submittedName>
        <fullName evidence="2">Uncharacterized protein</fullName>
    </submittedName>
</protein>
<dbReference type="InParanoid" id="V5I061"/>
<dbReference type="OrthoDB" id="76567at2759"/>
<feature type="region of interest" description="Disordered" evidence="1">
    <location>
        <begin position="85"/>
        <end position="111"/>
    </location>
</feature>
<gene>
    <name evidence="2" type="ORF">PVAR5_4436</name>
</gene>
<dbReference type="AlphaFoldDB" id="V5I061"/>
<accession>V5I061</accession>
<dbReference type="Proteomes" id="UP000018001">
    <property type="component" value="Unassembled WGS sequence"/>
</dbReference>
<evidence type="ECO:0000313" key="3">
    <source>
        <dbReference type="Proteomes" id="UP000018001"/>
    </source>
</evidence>
<organism evidence="2 3">
    <name type="scientific">Byssochlamys spectabilis (strain No. 5 / NBRC 109023)</name>
    <name type="common">Paecilomyces variotii</name>
    <dbReference type="NCBI Taxonomy" id="1356009"/>
    <lineage>
        <taxon>Eukaryota</taxon>
        <taxon>Fungi</taxon>
        <taxon>Dikarya</taxon>
        <taxon>Ascomycota</taxon>
        <taxon>Pezizomycotina</taxon>
        <taxon>Eurotiomycetes</taxon>
        <taxon>Eurotiomycetidae</taxon>
        <taxon>Eurotiales</taxon>
        <taxon>Thermoascaceae</taxon>
        <taxon>Paecilomyces</taxon>
    </lineage>
</organism>
<name>V5I061_BYSSN</name>
<comment type="caution">
    <text evidence="2">The sequence shown here is derived from an EMBL/GenBank/DDBJ whole genome shotgun (WGS) entry which is preliminary data.</text>
</comment>
<sequence length="237" mass="26156">MKETRYIVVLSLSDDAIRRFTNEPHILDVPYRLELDGSTGIIRVMPSNNHGSPMSLLTIQIAFKYGMMGKTTTQCRFGNATRYSGTVSTKSKEPDQCFIPPSRMGTPGQPRPWPTVVFENSEGDVRIVVIMTVRSQSRSILVEKLQLAPPNSPPLTRAGIIDGFRQSIPPALPPLVRQPAPTQQAYSIQGITVMTAGATDQLVLPFLAVYDRPPVHPEGDIVVSMQELVDLTSDIWV</sequence>
<dbReference type="EMBL" id="BAUL01000137">
    <property type="protein sequence ID" value="GAD95790.1"/>
    <property type="molecule type" value="Genomic_DNA"/>
</dbReference>
<keyword evidence="3" id="KW-1185">Reference proteome</keyword>
<reference evidence="3" key="1">
    <citation type="journal article" date="2014" name="Genome Announc.">
        <title>Draft genome sequence of the formaldehyde-resistant fungus Byssochlamys spectabilis No. 5 (anamorph Paecilomyces variotii No. 5) (NBRC109023).</title>
        <authorList>
            <person name="Oka T."/>
            <person name="Ekino K."/>
            <person name="Fukuda K."/>
            <person name="Nomura Y."/>
        </authorList>
    </citation>
    <scope>NUCLEOTIDE SEQUENCE [LARGE SCALE GENOMIC DNA]</scope>
    <source>
        <strain evidence="3">No. 5 / NBRC 109023</strain>
    </source>
</reference>
<dbReference type="HOGENOM" id="CLU_058490_4_0_1"/>
<proteinExistence type="predicted"/>
<evidence type="ECO:0000313" key="2">
    <source>
        <dbReference type="EMBL" id="GAD95790.1"/>
    </source>
</evidence>
<dbReference type="eggNOG" id="ENOG502RS56">
    <property type="taxonomic scope" value="Eukaryota"/>
</dbReference>
<evidence type="ECO:0000256" key="1">
    <source>
        <dbReference type="SAM" id="MobiDB-lite"/>
    </source>
</evidence>